<reference evidence="1" key="1">
    <citation type="submission" date="2015-03" db="EMBL/GenBank/DDBJ databases">
        <authorList>
            <person name="Xie B.-B."/>
            <person name="Rong J.-C."/>
            <person name="Qin Q.-L."/>
            <person name="Zhang Y.-Z."/>
        </authorList>
    </citation>
    <scope>NUCLEOTIDE SEQUENCE</scope>
    <source>
        <strain evidence="1">DSM 14585</strain>
    </source>
</reference>
<proteinExistence type="predicted"/>
<evidence type="ECO:0000313" key="2">
    <source>
        <dbReference type="Proteomes" id="UP000217277"/>
    </source>
</evidence>
<protein>
    <submittedName>
        <fullName evidence="1">Uncharacterized protein</fullName>
    </submittedName>
</protein>
<evidence type="ECO:0000313" key="1">
    <source>
        <dbReference type="EMBL" id="ATC80834.1"/>
    </source>
</evidence>
<name>A0ACA8DS58_9GAMM</name>
<dbReference type="EMBL" id="CP011011">
    <property type="protein sequence ID" value="ATC80834.1"/>
    <property type="molecule type" value="Genomic_DNA"/>
</dbReference>
<accession>A0ACA8DS58</accession>
<dbReference type="Proteomes" id="UP000217277">
    <property type="component" value="Chromosome I"/>
</dbReference>
<gene>
    <name evidence="1" type="ORF">PAGA_a0240</name>
</gene>
<keyword evidence="2" id="KW-1185">Reference proteome</keyword>
<organism evidence="1 2">
    <name type="scientific">Pseudoalteromonas agarivorans DSM 14585</name>
    <dbReference type="NCBI Taxonomy" id="1312369"/>
    <lineage>
        <taxon>Bacteria</taxon>
        <taxon>Pseudomonadati</taxon>
        <taxon>Pseudomonadota</taxon>
        <taxon>Gammaproteobacteria</taxon>
        <taxon>Alteromonadales</taxon>
        <taxon>Pseudoalteromonadaceae</taxon>
        <taxon>Pseudoalteromonas</taxon>
    </lineage>
</organism>
<sequence length="363" mass="39919">MNKTIIATSLICSLTTAKYCEANDFYTQPKLNKPISQVVNSLGNNCQDFKADTQSDHAFEVSDHHQAFELSHKWSNGSHTAFIAHSETSSGDLGQILTFNASSNVFNNSDEISSNTTLPLRDKIRISEQHPSGIAWLPAPNNKDEGYLFIASENEIKVRVRKFNSTKDLGQAAELQQTELNKITDVWLAQVDNTTWLILHHMGEAKGVAYKADSERLFQYNTPQEGTIDITAFERVNSYNTAKNTDCNSVGQNAQLVQDSNNNWFVVHSYTGSTICGANIGNNHVNAYPVSFNNNTAFSVSTSAPKAQAILGRAIGPTDPGADGASGFRVNESGQLIAYLGAQYAYSSLFNWKSALRECRSRK</sequence>